<keyword evidence="2" id="KW-1003">Cell membrane</keyword>
<keyword evidence="5 7" id="KW-0472">Membrane</keyword>
<dbReference type="CDD" id="cd06261">
    <property type="entry name" value="TM_PBP2"/>
    <property type="match status" value="1"/>
</dbReference>
<sequence>MSTLLTQLELGPMFRALMRNKIGALLIALQIALTLTIMVNAIFMMQERSQQMARASGLDEANTFYLSNTVFAQNYNLKTALQQDLQRIRQTPGVVDATQINAIPLSGGGWSMSLQTKAGDDIEGTGTAVYMVDEHGINSMGLELIAGENFQNSDIGWREEGSTKWPPKAIISKALAETMFEGDWKNALGKTVYIDNHQPVQVIGIIKALQAPWNGWNGVERSMLVPQQLDSKGSRFFIRTEPGRRDELMPVIEKMLAESDRGRIIRNVNSMEQTRDESYQEHQATNTILLTVIIVLTLITGFGIVGLAMFSINRRTRQIGTRRALGASQWQVMRYFMLENLLISFAGVILGAAGAIGLNIWLVATFEMSPLSPVLLVIGVVALLIVGQLAVSYPALIASKISPATATRGRA</sequence>
<evidence type="ECO:0000256" key="6">
    <source>
        <dbReference type="ARBA" id="ARBA00038076"/>
    </source>
</evidence>
<evidence type="ECO:0000256" key="1">
    <source>
        <dbReference type="ARBA" id="ARBA00004651"/>
    </source>
</evidence>
<feature type="transmembrane region" description="Helical" evidence="7">
    <location>
        <begin position="22"/>
        <end position="45"/>
    </location>
</feature>
<organism evidence="9 10">
    <name type="scientific">Rheinheimera tangshanensis</name>
    <dbReference type="NCBI Taxonomy" id="400153"/>
    <lineage>
        <taxon>Bacteria</taxon>
        <taxon>Pseudomonadati</taxon>
        <taxon>Pseudomonadota</taxon>
        <taxon>Gammaproteobacteria</taxon>
        <taxon>Chromatiales</taxon>
        <taxon>Chromatiaceae</taxon>
        <taxon>Rheinheimera</taxon>
    </lineage>
</organism>
<dbReference type="PANTHER" id="PTHR30572">
    <property type="entry name" value="MEMBRANE COMPONENT OF TRANSPORTER-RELATED"/>
    <property type="match status" value="1"/>
</dbReference>
<dbReference type="OrthoDB" id="9770036at2"/>
<dbReference type="InterPro" id="IPR003838">
    <property type="entry name" value="ABC3_permease_C"/>
</dbReference>
<evidence type="ECO:0000313" key="10">
    <source>
        <dbReference type="Proteomes" id="UP000321814"/>
    </source>
</evidence>
<keyword evidence="4 7" id="KW-1133">Transmembrane helix</keyword>
<dbReference type="Pfam" id="PF02687">
    <property type="entry name" value="FtsX"/>
    <property type="match status" value="1"/>
</dbReference>
<dbReference type="EMBL" id="VRLR01000012">
    <property type="protein sequence ID" value="TXK79037.1"/>
    <property type="molecule type" value="Genomic_DNA"/>
</dbReference>
<evidence type="ECO:0000256" key="5">
    <source>
        <dbReference type="ARBA" id="ARBA00023136"/>
    </source>
</evidence>
<evidence type="ECO:0000256" key="3">
    <source>
        <dbReference type="ARBA" id="ARBA00022692"/>
    </source>
</evidence>
<evidence type="ECO:0000313" key="9">
    <source>
        <dbReference type="EMBL" id="TXK79037.1"/>
    </source>
</evidence>
<dbReference type="Proteomes" id="UP000321814">
    <property type="component" value="Unassembled WGS sequence"/>
</dbReference>
<gene>
    <name evidence="9" type="ORF">FU839_15900</name>
</gene>
<feature type="transmembrane region" description="Helical" evidence="7">
    <location>
        <begin position="341"/>
        <end position="362"/>
    </location>
</feature>
<reference evidence="9 10" key="1">
    <citation type="submission" date="2019-08" db="EMBL/GenBank/DDBJ databases">
        <title>Draft genome analysis of Rheinheimera tangshanensis isolated from the roots of fresh rice plants (Oryza sativa).</title>
        <authorList>
            <person name="Yu Q."/>
            <person name="Qi Y."/>
            <person name="Zhang H."/>
            <person name="Pu J."/>
        </authorList>
    </citation>
    <scope>NUCLEOTIDE SEQUENCE [LARGE SCALE GENOMIC DNA]</scope>
    <source>
        <strain evidence="9 10">JA3-B52</strain>
    </source>
</reference>
<dbReference type="PANTHER" id="PTHR30572:SF4">
    <property type="entry name" value="ABC TRANSPORTER PERMEASE YTRF"/>
    <property type="match status" value="1"/>
</dbReference>
<comment type="caution">
    <text evidence="9">The sequence shown here is derived from an EMBL/GenBank/DDBJ whole genome shotgun (WGS) entry which is preliminary data.</text>
</comment>
<dbReference type="GO" id="GO:0022857">
    <property type="term" value="F:transmembrane transporter activity"/>
    <property type="evidence" value="ECO:0007669"/>
    <property type="project" value="TreeGrafter"/>
</dbReference>
<feature type="transmembrane region" description="Helical" evidence="7">
    <location>
        <begin position="288"/>
        <end position="312"/>
    </location>
</feature>
<evidence type="ECO:0000259" key="8">
    <source>
        <dbReference type="Pfam" id="PF02687"/>
    </source>
</evidence>
<keyword evidence="10" id="KW-1185">Reference proteome</keyword>
<name>A0A5C8LQY8_9GAMM</name>
<protein>
    <submittedName>
        <fullName evidence="9">FtsX-like permease family protein</fullName>
    </submittedName>
</protein>
<dbReference type="AlphaFoldDB" id="A0A5C8LQY8"/>
<dbReference type="InterPro" id="IPR000515">
    <property type="entry name" value="MetI-like"/>
</dbReference>
<feature type="transmembrane region" description="Helical" evidence="7">
    <location>
        <begin position="374"/>
        <end position="398"/>
    </location>
</feature>
<dbReference type="GO" id="GO:0005886">
    <property type="term" value="C:plasma membrane"/>
    <property type="evidence" value="ECO:0007669"/>
    <property type="project" value="UniProtKB-SubCell"/>
</dbReference>
<comment type="similarity">
    <text evidence="6">Belongs to the ABC-4 integral membrane protein family.</text>
</comment>
<proteinExistence type="inferred from homology"/>
<evidence type="ECO:0000256" key="2">
    <source>
        <dbReference type="ARBA" id="ARBA00022475"/>
    </source>
</evidence>
<keyword evidence="3 7" id="KW-0812">Transmembrane</keyword>
<feature type="domain" description="ABC3 transporter permease C-terminal" evidence="8">
    <location>
        <begin position="291"/>
        <end position="403"/>
    </location>
</feature>
<dbReference type="RefSeq" id="WP_147905150.1">
    <property type="nucleotide sequence ID" value="NZ_BAAAGC010000015.1"/>
</dbReference>
<evidence type="ECO:0000256" key="7">
    <source>
        <dbReference type="SAM" id="Phobius"/>
    </source>
</evidence>
<dbReference type="InterPro" id="IPR050250">
    <property type="entry name" value="Macrolide_Exporter_MacB"/>
</dbReference>
<evidence type="ECO:0000256" key="4">
    <source>
        <dbReference type="ARBA" id="ARBA00022989"/>
    </source>
</evidence>
<comment type="subcellular location">
    <subcellularLocation>
        <location evidence="1">Cell membrane</location>
        <topology evidence="1">Multi-pass membrane protein</topology>
    </subcellularLocation>
</comment>
<accession>A0A5C8LQY8</accession>